<dbReference type="InterPro" id="IPR023631">
    <property type="entry name" value="Amidase_dom"/>
</dbReference>
<dbReference type="HAMAP" id="MF_00120">
    <property type="entry name" value="GatA"/>
    <property type="match status" value="1"/>
</dbReference>
<comment type="similarity">
    <text evidence="1 8">Belongs to the amidase family. GatA subfamily.</text>
</comment>
<evidence type="ECO:0000256" key="2">
    <source>
        <dbReference type="ARBA" id="ARBA00022598"/>
    </source>
</evidence>
<feature type="active site" description="Charge relay system" evidence="8">
    <location>
        <position position="153"/>
    </location>
</feature>
<dbReference type="EMBL" id="CP102453">
    <property type="protein sequence ID" value="UUX33826.1"/>
    <property type="molecule type" value="Genomic_DNA"/>
</dbReference>
<evidence type="ECO:0000256" key="3">
    <source>
        <dbReference type="ARBA" id="ARBA00022741"/>
    </source>
</evidence>
<evidence type="ECO:0000256" key="4">
    <source>
        <dbReference type="ARBA" id="ARBA00022840"/>
    </source>
</evidence>
<dbReference type="Proteomes" id="UP001315967">
    <property type="component" value="Chromosome"/>
</dbReference>
<gene>
    <name evidence="8 10" type="primary">gatA</name>
    <name evidence="10" type="ORF">NRE15_13200</name>
</gene>
<organism evidence="10 11">
    <name type="scientific">Fundicoccus culcitae</name>
    <dbReference type="NCBI Taxonomy" id="2969821"/>
    <lineage>
        <taxon>Bacteria</taxon>
        <taxon>Bacillati</taxon>
        <taxon>Bacillota</taxon>
        <taxon>Bacilli</taxon>
        <taxon>Lactobacillales</taxon>
        <taxon>Aerococcaceae</taxon>
        <taxon>Fundicoccus</taxon>
    </lineage>
</organism>
<dbReference type="InterPro" id="IPR000120">
    <property type="entry name" value="Amidase"/>
</dbReference>
<dbReference type="PANTHER" id="PTHR11895">
    <property type="entry name" value="TRANSAMIDASE"/>
    <property type="match status" value="1"/>
</dbReference>
<comment type="subunit">
    <text evidence="8">Heterotrimer of A, B and C subunits.</text>
</comment>
<evidence type="ECO:0000313" key="10">
    <source>
        <dbReference type="EMBL" id="UUX33826.1"/>
    </source>
</evidence>
<dbReference type="InterPro" id="IPR036928">
    <property type="entry name" value="AS_sf"/>
</dbReference>
<keyword evidence="4 8" id="KW-0067">ATP-binding</keyword>
<reference evidence="10 11" key="1">
    <citation type="submission" date="2022-08" db="EMBL/GenBank/DDBJ databases">
        <title>Aerococcaceae sp. nov isolated from spoiled eye mask.</title>
        <authorList>
            <person name="Zhou G."/>
            <person name="Xie X.-B."/>
            <person name="Shi Q.-S."/>
            <person name="Wang Y.-S."/>
            <person name="Wen X."/>
            <person name="Peng H."/>
            <person name="Yang X.-J."/>
            <person name="Tao H.-B."/>
            <person name="Huang X.-M."/>
        </authorList>
    </citation>
    <scope>NUCLEOTIDE SEQUENCE [LARGE SCALE GENOMIC DNA]</scope>
    <source>
        <strain evidence="11">DM20194951</strain>
    </source>
</reference>
<dbReference type="NCBIfam" id="TIGR00132">
    <property type="entry name" value="gatA"/>
    <property type="match status" value="1"/>
</dbReference>
<evidence type="ECO:0000313" key="11">
    <source>
        <dbReference type="Proteomes" id="UP001315967"/>
    </source>
</evidence>
<dbReference type="Gene3D" id="3.90.1300.10">
    <property type="entry name" value="Amidase signature (AS) domain"/>
    <property type="match status" value="1"/>
</dbReference>
<evidence type="ECO:0000256" key="5">
    <source>
        <dbReference type="ARBA" id="ARBA00022917"/>
    </source>
</evidence>
<dbReference type="SUPFAM" id="SSF75304">
    <property type="entry name" value="Amidase signature (AS) enzymes"/>
    <property type="match status" value="1"/>
</dbReference>
<dbReference type="PROSITE" id="PS00571">
    <property type="entry name" value="AMIDASES"/>
    <property type="match status" value="1"/>
</dbReference>
<feature type="domain" description="Amidase" evidence="9">
    <location>
        <begin position="24"/>
        <end position="465"/>
    </location>
</feature>
<dbReference type="PANTHER" id="PTHR11895:SF151">
    <property type="entry name" value="GLUTAMYL-TRNA(GLN) AMIDOTRANSFERASE SUBUNIT A"/>
    <property type="match status" value="1"/>
</dbReference>
<comment type="function">
    <text evidence="6 8">Allows the formation of correctly charged Gln-tRNA(Gln) through the transamidation of misacylated Glu-tRNA(Gln) in organisms which lack glutaminyl-tRNA synthetase. The reaction takes place in the presence of glutamine and ATP through an activated gamma-phospho-Glu-tRNA(Gln).</text>
</comment>
<keyword evidence="3 8" id="KW-0547">Nucleotide-binding</keyword>
<dbReference type="Pfam" id="PF01425">
    <property type="entry name" value="Amidase"/>
    <property type="match status" value="1"/>
</dbReference>
<evidence type="ECO:0000259" key="9">
    <source>
        <dbReference type="Pfam" id="PF01425"/>
    </source>
</evidence>
<comment type="catalytic activity">
    <reaction evidence="7 8">
        <text>L-glutamyl-tRNA(Gln) + L-glutamine + ATP + H2O = L-glutaminyl-tRNA(Gln) + L-glutamate + ADP + phosphate + H(+)</text>
        <dbReference type="Rhea" id="RHEA:17521"/>
        <dbReference type="Rhea" id="RHEA-COMP:9681"/>
        <dbReference type="Rhea" id="RHEA-COMP:9684"/>
        <dbReference type="ChEBI" id="CHEBI:15377"/>
        <dbReference type="ChEBI" id="CHEBI:15378"/>
        <dbReference type="ChEBI" id="CHEBI:29985"/>
        <dbReference type="ChEBI" id="CHEBI:30616"/>
        <dbReference type="ChEBI" id="CHEBI:43474"/>
        <dbReference type="ChEBI" id="CHEBI:58359"/>
        <dbReference type="ChEBI" id="CHEBI:78520"/>
        <dbReference type="ChEBI" id="CHEBI:78521"/>
        <dbReference type="ChEBI" id="CHEBI:456216"/>
        <dbReference type="EC" id="6.3.5.7"/>
    </reaction>
</comment>
<dbReference type="InterPro" id="IPR004412">
    <property type="entry name" value="GatA"/>
</dbReference>
<evidence type="ECO:0000256" key="8">
    <source>
        <dbReference type="HAMAP-Rule" id="MF_00120"/>
    </source>
</evidence>
<feature type="active site" description="Charge relay system" evidence="8">
    <location>
        <position position="78"/>
    </location>
</feature>
<evidence type="ECO:0000256" key="7">
    <source>
        <dbReference type="ARBA" id="ARBA00047407"/>
    </source>
</evidence>
<dbReference type="EC" id="6.3.5.7" evidence="8"/>
<dbReference type="RefSeq" id="WP_313793328.1">
    <property type="nucleotide sequence ID" value="NZ_CP102453.1"/>
</dbReference>
<name>A0ABY5P5H9_9LACT</name>
<dbReference type="InterPro" id="IPR020556">
    <property type="entry name" value="Amidase_CS"/>
</dbReference>
<feature type="active site" description="Acyl-ester intermediate" evidence="8">
    <location>
        <position position="177"/>
    </location>
</feature>
<proteinExistence type="inferred from homology"/>
<protein>
    <recommendedName>
        <fullName evidence="8">Glutamyl-tRNA(Gln) amidotransferase subunit A</fullName>
        <shortName evidence="8">Glu-ADT subunit A</shortName>
        <ecNumber evidence="8">6.3.5.7</ecNumber>
    </recommendedName>
</protein>
<keyword evidence="11" id="KW-1185">Reference proteome</keyword>
<evidence type="ECO:0000256" key="1">
    <source>
        <dbReference type="ARBA" id="ARBA00008069"/>
    </source>
</evidence>
<evidence type="ECO:0000256" key="6">
    <source>
        <dbReference type="ARBA" id="ARBA00025295"/>
    </source>
</evidence>
<sequence length="489" mass="52458">MSHYPETIKGMKDGLAQGTFTSVDLVKAAFEKIAATDEHIGAYLRLNEEKALEAAQQADERGYGPDAPLLNGIPVAVKDNILTENLVTTAASKMLENFIPTYDATVVSKLKAAGAVIVGKVNMDEFAMGSTTERSAFKITHNPWNLDRVPGGSSGGSAATVAARQVPASLGTDTGGSIRQPAAFNGIVGLKPTYGLVSRYGVVAFGSSFDQVGPMTLTVEDNALLLEAIAGHDAHDSTSLADQPSSFSEKIGQSIAGMKIAFPKEFKSDFVSKDIRDAVQTAADFFESKGAIIEEVSLPHTQYGTNVYYIIASSEASSNLQRFDGIRYGYRSKDATNLEEIYVNSRSEGFGSEVKNRIMLGTYSLSAGSFDLYYKKAAQVRTLIIQDFKKIFADYDIILGPTTTSTAYEIGGKIDNPIEMYVADILTVTANIAGIPAISIPVGFDGDGMPIGLQMHANSLNEATLYQIASIYEAEHDFHLQKPSLKEGN</sequence>
<keyword evidence="5 8" id="KW-0648">Protein biosynthesis</keyword>
<accession>A0ABY5P5H9</accession>
<keyword evidence="2 8" id="KW-0436">Ligase</keyword>